<dbReference type="NCBIfam" id="NF004824">
    <property type="entry name" value="PRK06180.1"/>
    <property type="match status" value="1"/>
</dbReference>
<evidence type="ECO:0000256" key="2">
    <source>
        <dbReference type="ARBA" id="ARBA00023002"/>
    </source>
</evidence>
<dbReference type="AlphaFoldDB" id="A0A8J6XEU8"/>
<sequence>MANNTKVWLITGSSTGFGRSLTEAVLKSGDRVIATARKPEQLNDLVNQYPETAKAIRLDVTNSQEVHDAVNAAIETFGQIDVLVNNAGFGSVGAIEEVSDDDIQREFATNVFGALSMMRAVLPSMRQRRSGHILNISSVGGQVSYAGSGIYCATKFALEGLSEALSKEVAELGIKVTIIEPGAFRTDFNGRSLASPEHLIDDYASTSGKFLKWLEENDGKQPGDPDKAAEAMIQAVYSDNPPLRLALGADAVGEIEQKLESVKKELDAWRLLSIDTAFEGMEASAIGG</sequence>
<organism evidence="5 6">
    <name type="scientific">Iningainema tapete BLCC-T55</name>
    <dbReference type="NCBI Taxonomy" id="2748662"/>
    <lineage>
        <taxon>Bacteria</taxon>
        <taxon>Bacillati</taxon>
        <taxon>Cyanobacteriota</taxon>
        <taxon>Cyanophyceae</taxon>
        <taxon>Nostocales</taxon>
        <taxon>Scytonemataceae</taxon>
        <taxon>Iningainema tapete</taxon>
    </lineage>
</organism>
<protein>
    <submittedName>
        <fullName evidence="5">SDR family NAD(P)-dependent oxidoreductase</fullName>
    </submittedName>
</protein>
<evidence type="ECO:0000259" key="4">
    <source>
        <dbReference type="SMART" id="SM00822"/>
    </source>
</evidence>
<dbReference type="PANTHER" id="PTHR43976">
    <property type="entry name" value="SHORT CHAIN DEHYDROGENASE"/>
    <property type="match status" value="1"/>
</dbReference>
<accession>A0A8J6XEU8</accession>
<reference evidence="5" key="1">
    <citation type="submission" date="2020-09" db="EMBL/GenBank/DDBJ databases">
        <title>Iningainema tapete sp. nov. (Scytonemataceae, Cyanobacteria) from greenhouses in central Florida (USA) produces two types of nodularin with biosynthetic potential for microcystin-LR and anabaenopeptins.</title>
        <authorList>
            <person name="Berthold D.E."/>
            <person name="Lefler F.W."/>
            <person name="Huang I.-S."/>
            <person name="Abdulla H."/>
            <person name="Zimba P.V."/>
            <person name="Laughinghouse H.D. IV."/>
        </authorList>
    </citation>
    <scope>NUCLEOTIDE SEQUENCE</scope>
    <source>
        <strain evidence="5">BLCCT55</strain>
    </source>
</reference>
<dbReference type="GO" id="GO:0016491">
    <property type="term" value="F:oxidoreductase activity"/>
    <property type="evidence" value="ECO:0007669"/>
    <property type="project" value="UniProtKB-KW"/>
</dbReference>
<dbReference type="PRINTS" id="PR00081">
    <property type="entry name" value="GDHRDH"/>
</dbReference>
<evidence type="ECO:0000313" key="6">
    <source>
        <dbReference type="Proteomes" id="UP000629098"/>
    </source>
</evidence>
<comment type="similarity">
    <text evidence="1 3">Belongs to the short-chain dehydrogenases/reductases (SDR) family.</text>
</comment>
<gene>
    <name evidence="5" type="ORF">ICL16_19930</name>
</gene>
<dbReference type="InterPro" id="IPR002347">
    <property type="entry name" value="SDR_fam"/>
</dbReference>
<dbReference type="NCBIfam" id="NF006114">
    <property type="entry name" value="PRK08263.1"/>
    <property type="match status" value="1"/>
</dbReference>
<feature type="domain" description="Ketoreductase" evidence="4">
    <location>
        <begin position="6"/>
        <end position="173"/>
    </location>
</feature>
<keyword evidence="2" id="KW-0560">Oxidoreductase</keyword>
<keyword evidence="6" id="KW-1185">Reference proteome</keyword>
<dbReference type="Pfam" id="PF00106">
    <property type="entry name" value="adh_short"/>
    <property type="match status" value="1"/>
</dbReference>
<evidence type="ECO:0000313" key="5">
    <source>
        <dbReference type="EMBL" id="MBD2774279.1"/>
    </source>
</evidence>
<dbReference type="InterPro" id="IPR051911">
    <property type="entry name" value="SDR_oxidoreductase"/>
</dbReference>
<evidence type="ECO:0000256" key="3">
    <source>
        <dbReference type="RuleBase" id="RU000363"/>
    </source>
</evidence>
<dbReference type="Gene3D" id="3.40.50.720">
    <property type="entry name" value="NAD(P)-binding Rossmann-like Domain"/>
    <property type="match status" value="1"/>
</dbReference>
<dbReference type="PROSITE" id="PS00061">
    <property type="entry name" value="ADH_SHORT"/>
    <property type="match status" value="1"/>
</dbReference>
<evidence type="ECO:0000256" key="1">
    <source>
        <dbReference type="ARBA" id="ARBA00006484"/>
    </source>
</evidence>
<dbReference type="InterPro" id="IPR036291">
    <property type="entry name" value="NAD(P)-bd_dom_sf"/>
</dbReference>
<comment type="caution">
    <text evidence="5">The sequence shown here is derived from an EMBL/GenBank/DDBJ whole genome shotgun (WGS) entry which is preliminary data.</text>
</comment>
<dbReference type="InterPro" id="IPR057326">
    <property type="entry name" value="KR_dom"/>
</dbReference>
<dbReference type="SUPFAM" id="SSF51735">
    <property type="entry name" value="NAD(P)-binding Rossmann-fold domains"/>
    <property type="match status" value="1"/>
</dbReference>
<dbReference type="SMART" id="SM00822">
    <property type="entry name" value="PKS_KR"/>
    <property type="match status" value="1"/>
</dbReference>
<proteinExistence type="inferred from homology"/>
<dbReference type="EMBL" id="JACXAE010000067">
    <property type="protein sequence ID" value="MBD2774279.1"/>
    <property type="molecule type" value="Genomic_DNA"/>
</dbReference>
<dbReference type="RefSeq" id="WP_190831066.1">
    <property type="nucleotide sequence ID" value="NZ_CAWPPI010000067.1"/>
</dbReference>
<dbReference type="InterPro" id="IPR020904">
    <property type="entry name" value="Sc_DH/Rdtase_CS"/>
</dbReference>
<name>A0A8J6XEU8_9CYAN</name>
<dbReference type="PANTHER" id="PTHR43976:SF16">
    <property type="entry name" value="SHORT-CHAIN DEHYDROGENASE_REDUCTASE FAMILY PROTEIN"/>
    <property type="match status" value="1"/>
</dbReference>
<dbReference type="PRINTS" id="PR00080">
    <property type="entry name" value="SDRFAMILY"/>
</dbReference>
<dbReference type="CDD" id="cd05374">
    <property type="entry name" value="17beta-HSD-like_SDR_c"/>
    <property type="match status" value="1"/>
</dbReference>
<dbReference type="Proteomes" id="UP000629098">
    <property type="component" value="Unassembled WGS sequence"/>
</dbReference>